<evidence type="ECO:0000256" key="1">
    <source>
        <dbReference type="SAM" id="MobiDB-lite"/>
    </source>
</evidence>
<feature type="region of interest" description="Disordered" evidence="1">
    <location>
        <begin position="40"/>
        <end position="59"/>
    </location>
</feature>
<dbReference type="EMBL" id="AP005650">
    <property type="protein sequence ID" value="BAD19970.1"/>
    <property type="molecule type" value="Genomic_DNA"/>
</dbReference>
<organism evidence="2 3">
    <name type="scientific">Oryza sativa subsp. japonica</name>
    <name type="common">Rice</name>
    <dbReference type="NCBI Taxonomy" id="39947"/>
    <lineage>
        <taxon>Eukaryota</taxon>
        <taxon>Viridiplantae</taxon>
        <taxon>Streptophyta</taxon>
        <taxon>Embryophyta</taxon>
        <taxon>Tracheophyta</taxon>
        <taxon>Spermatophyta</taxon>
        <taxon>Magnoliopsida</taxon>
        <taxon>Liliopsida</taxon>
        <taxon>Poales</taxon>
        <taxon>Poaceae</taxon>
        <taxon>BOP clade</taxon>
        <taxon>Oryzoideae</taxon>
        <taxon>Oryzeae</taxon>
        <taxon>Oryzinae</taxon>
        <taxon>Oryza</taxon>
        <taxon>Oryza sativa</taxon>
    </lineage>
</organism>
<reference evidence="3" key="2">
    <citation type="journal article" date="2008" name="Nucleic Acids Res.">
        <title>The rice annotation project database (RAP-DB): 2008 update.</title>
        <authorList>
            <consortium name="The rice annotation project (RAP)"/>
        </authorList>
    </citation>
    <scope>GENOME REANNOTATION</scope>
    <source>
        <strain evidence="3">cv. Nipponbare</strain>
    </source>
</reference>
<evidence type="ECO:0000313" key="2">
    <source>
        <dbReference type="EMBL" id="BAD19970.1"/>
    </source>
</evidence>
<accession>Q6K3L6</accession>
<proteinExistence type="predicted"/>
<name>Q6K3L6_ORYSJ</name>
<protein>
    <submittedName>
        <fullName evidence="2">Uncharacterized protein</fullName>
    </submittedName>
</protein>
<sequence length="91" mass="10154">MWTARIAPKGDRAAKGGAAELSGQIGREWRCVARQSPAATIRRGDAQWRQRKRRVGDRARSPWGAGEEIEAKLNRALATRCSRMSLYYVPG</sequence>
<gene>
    <name evidence="2" type="primary">OSJNBa0078K05.10</name>
</gene>
<evidence type="ECO:0000313" key="3">
    <source>
        <dbReference type="Proteomes" id="UP000000763"/>
    </source>
</evidence>
<reference evidence="3" key="1">
    <citation type="journal article" date="2005" name="Nature">
        <title>The map-based sequence of the rice genome.</title>
        <authorList>
            <consortium name="International rice genome sequencing project (IRGSP)"/>
            <person name="Matsumoto T."/>
            <person name="Wu J."/>
            <person name="Kanamori H."/>
            <person name="Katayose Y."/>
            <person name="Fujisawa M."/>
            <person name="Namiki N."/>
            <person name="Mizuno H."/>
            <person name="Yamamoto K."/>
            <person name="Antonio B.A."/>
            <person name="Baba T."/>
            <person name="Sakata K."/>
            <person name="Nagamura Y."/>
            <person name="Aoki H."/>
            <person name="Arikawa K."/>
            <person name="Arita K."/>
            <person name="Bito T."/>
            <person name="Chiden Y."/>
            <person name="Fujitsuka N."/>
            <person name="Fukunaka R."/>
            <person name="Hamada M."/>
            <person name="Harada C."/>
            <person name="Hayashi A."/>
            <person name="Hijishita S."/>
            <person name="Honda M."/>
            <person name="Hosokawa S."/>
            <person name="Ichikawa Y."/>
            <person name="Idonuma A."/>
            <person name="Iijima M."/>
            <person name="Ikeda M."/>
            <person name="Ikeno M."/>
            <person name="Ito K."/>
            <person name="Ito S."/>
            <person name="Ito T."/>
            <person name="Ito Y."/>
            <person name="Ito Y."/>
            <person name="Iwabuchi A."/>
            <person name="Kamiya K."/>
            <person name="Karasawa W."/>
            <person name="Kurita K."/>
            <person name="Katagiri S."/>
            <person name="Kikuta A."/>
            <person name="Kobayashi H."/>
            <person name="Kobayashi N."/>
            <person name="Machita K."/>
            <person name="Maehara T."/>
            <person name="Masukawa M."/>
            <person name="Mizubayashi T."/>
            <person name="Mukai Y."/>
            <person name="Nagasaki H."/>
            <person name="Nagata Y."/>
            <person name="Naito S."/>
            <person name="Nakashima M."/>
            <person name="Nakama Y."/>
            <person name="Nakamichi Y."/>
            <person name="Nakamura M."/>
            <person name="Meguro A."/>
            <person name="Negishi M."/>
            <person name="Ohta I."/>
            <person name="Ohta T."/>
            <person name="Okamoto M."/>
            <person name="Ono N."/>
            <person name="Saji S."/>
            <person name="Sakaguchi M."/>
            <person name="Sakai K."/>
            <person name="Shibata M."/>
            <person name="Shimokawa T."/>
            <person name="Song J."/>
            <person name="Takazaki Y."/>
            <person name="Terasawa K."/>
            <person name="Tsugane M."/>
            <person name="Tsuji K."/>
            <person name="Ueda S."/>
            <person name="Waki K."/>
            <person name="Yamagata H."/>
            <person name="Yamamoto M."/>
            <person name="Yamamoto S."/>
            <person name="Yamane H."/>
            <person name="Yoshiki S."/>
            <person name="Yoshihara R."/>
            <person name="Yukawa K."/>
            <person name="Zhong H."/>
            <person name="Yano M."/>
            <person name="Yuan Q."/>
            <person name="Ouyang S."/>
            <person name="Liu J."/>
            <person name="Jones K.M."/>
            <person name="Gansberger K."/>
            <person name="Moffat K."/>
            <person name="Hill J."/>
            <person name="Bera J."/>
            <person name="Fadrosh D."/>
            <person name="Jin S."/>
            <person name="Johri S."/>
            <person name="Kim M."/>
            <person name="Overton L."/>
            <person name="Reardon M."/>
            <person name="Tsitrin T."/>
            <person name="Vuong H."/>
            <person name="Weaver B."/>
            <person name="Ciecko A."/>
            <person name="Tallon L."/>
            <person name="Jackson J."/>
            <person name="Pai G."/>
            <person name="Aken S.V."/>
            <person name="Utterback T."/>
            <person name="Reidmuller S."/>
            <person name="Feldblyum T."/>
            <person name="Hsiao J."/>
            <person name="Zismann V."/>
            <person name="Iobst S."/>
            <person name="de Vazeille A.R."/>
            <person name="Buell C.R."/>
            <person name="Ying K."/>
            <person name="Li Y."/>
            <person name="Lu T."/>
            <person name="Huang Y."/>
            <person name="Zhao Q."/>
            <person name="Feng Q."/>
            <person name="Zhang L."/>
            <person name="Zhu J."/>
            <person name="Weng Q."/>
            <person name="Mu J."/>
            <person name="Lu Y."/>
            <person name="Fan D."/>
            <person name="Liu Y."/>
            <person name="Guan J."/>
            <person name="Zhang Y."/>
            <person name="Yu S."/>
            <person name="Liu X."/>
            <person name="Zhang Y."/>
            <person name="Hong G."/>
            <person name="Han B."/>
            <person name="Choisne N."/>
            <person name="Demange N."/>
            <person name="Orjeda G."/>
            <person name="Samain S."/>
            <person name="Cattolico L."/>
            <person name="Pelletier E."/>
            <person name="Couloux A."/>
            <person name="Segurens B."/>
            <person name="Wincker P."/>
            <person name="D'Hont A."/>
            <person name="Scarpelli C."/>
            <person name="Weissenbach J."/>
            <person name="Salanoubat M."/>
            <person name="Quetier F."/>
            <person name="Yu Y."/>
            <person name="Kim H.R."/>
            <person name="Rambo T."/>
            <person name="Currie J."/>
            <person name="Collura K."/>
            <person name="Luo M."/>
            <person name="Yang T."/>
            <person name="Ammiraju J.S.S."/>
            <person name="Engler F."/>
            <person name="Soderlund C."/>
            <person name="Wing R.A."/>
            <person name="Palmer L.E."/>
            <person name="de la Bastide M."/>
            <person name="Spiegel L."/>
            <person name="Nascimento L."/>
            <person name="Zutavern T."/>
            <person name="O'Shaughnessy A."/>
            <person name="Dike S."/>
            <person name="Dedhia N."/>
            <person name="Preston R."/>
            <person name="Balija V."/>
            <person name="McCombie W.R."/>
            <person name="Chow T."/>
            <person name="Chen H."/>
            <person name="Chung M."/>
            <person name="Chen C."/>
            <person name="Shaw J."/>
            <person name="Wu H."/>
            <person name="Hsiao K."/>
            <person name="Chao Y."/>
            <person name="Chu M."/>
            <person name="Cheng C."/>
            <person name="Hour A."/>
            <person name="Lee P."/>
            <person name="Lin S."/>
            <person name="Lin Y."/>
            <person name="Liou J."/>
            <person name="Liu S."/>
            <person name="Hsing Y."/>
            <person name="Raghuvanshi S."/>
            <person name="Mohanty A."/>
            <person name="Bharti A.K."/>
            <person name="Gaur A."/>
            <person name="Gupta V."/>
            <person name="Kumar D."/>
            <person name="Ravi V."/>
            <person name="Vij S."/>
            <person name="Kapur A."/>
            <person name="Khurana P."/>
            <person name="Khurana P."/>
            <person name="Khurana J.P."/>
            <person name="Tyagi A.K."/>
            <person name="Gaikwad K."/>
            <person name="Singh A."/>
            <person name="Dalal V."/>
            <person name="Srivastava S."/>
            <person name="Dixit A."/>
            <person name="Pal A.K."/>
            <person name="Ghazi I.A."/>
            <person name="Yadav M."/>
            <person name="Pandit A."/>
            <person name="Bhargava A."/>
            <person name="Sureshbabu K."/>
            <person name="Batra K."/>
            <person name="Sharma T.R."/>
            <person name="Mohapatra T."/>
            <person name="Singh N.K."/>
            <person name="Messing J."/>
            <person name="Nelson A.B."/>
            <person name="Fuks G."/>
            <person name="Kavchok S."/>
            <person name="Keizer G."/>
            <person name="Linton E."/>
            <person name="Llaca V."/>
            <person name="Song R."/>
            <person name="Tanyolac B."/>
            <person name="Young S."/>
            <person name="Ho-Il K."/>
            <person name="Hahn J.H."/>
            <person name="Sangsakoo G."/>
            <person name="Vanavichit A."/>
            <person name="de Mattos Luiz.A.T."/>
            <person name="Zimmer P.D."/>
            <person name="Malone G."/>
            <person name="Dellagostin O."/>
            <person name="de Oliveira A.C."/>
            <person name="Bevan M."/>
            <person name="Bancroft I."/>
            <person name="Minx P."/>
            <person name="Cordum H."/>
            <person name="Wilson R."/>
            <person name="Cheng Z."/>
            <person name="Jin W."/>
            <person name="Jiang J."/>
            <person name="Leong S.A."/>
            <person name="Iwama H."/>
            <person name="Gojobori T."/>
            <person name="Itoh T."/>
            <person name="Niimura Y."/>
            <person name="Fujii Y."/>
            <person name="Habara T."/>
            <person name="Sakai H."/>
            <person name="Sato Y."/>
            <person name="Wilson G."/>
            <person name="Kumar K."/>
            <person name="McCouch S."/>
            <person name="Juretic N."/>
            <person name="Hoen D."/>
            <person name="Wright S."/>
            <person name="Bruskiewich R."/>
            <person name="Bureau T."/>
            <person name="Miyao A."/>
            <person name="Hirochika H."/>
            <person name="Nishikawa T."/>
            <person name="Kadowaki K."/>
            <person name="Sugiura M."/>
            <person name="Burr B."/>
            <person name="Sasaki T."/>
        </authorList>
    </citation>
    <scope>NUCLEOTIDE SEQUENCE [LARGE SCALE GENOMIC DNA]</scope>
    <source>
        <strain evidence="3">cv. Nipponbare</strain>
    </source>
</reference>
<dbReference type="AlphaFoldDB" id="Q6K3L6"/>
<dbReference type="Proteomes" id="UP000000763">
    <property type="component" value="Chromosome 2"/>
</dbReference>